<dbReference type="Gene3D" id="2.60.40.1190">
    <property type="match status" value="1"/>
</dbReference>
<dbReference type="AlphaFoldDB" id="A0A381VVP0"/>
<gene>
    <name evidence="2" type="ORF">METZ01_LOCUS97220</name>
</gene>
<reference evidence="2" key="1">
    <citation type="submission" date="2018-05" db="EMBL/GenBank/DDBJ databases">
        <authorList>
            <person name="Lanie J.A."/>
            <person name="Ng W.-L."/>
            <person name="Kazmierczak K.M."/>
            <person name="Andrzejewski T.M."/>
            <person name="Davidsen T.M."/>
            <person name="Wayne K.J."/>
            <person name="Tettelin H."/>
            <person name="Glass J.I."/>
            <person name="Rusch D."/>
            <person name="Podicherti R."/>
            <person name="Tsui H.-C.T."/>
            <person name="Winkler M.E."/>
        </authorList>
    </citation>
    <scope>NUCLEOTIDE SEQUENCE</scope>
</reference>
<proteinExistence type="predicted"/>
<dbReference type="InterPro" id="IPR045670">
    <property type="entry name" value="DUF5916"/>
</dbReference>
<protein>
    <recommendedName>
        <fullName evidence="1">DUF5916 domain-containing protein</fullName>
    </recommendedName>
</protein>
<name>A0A381VVP0_9ZZZZ</name>
<accession>A0A381VVP0</accession>
<sequence length="713" mass="79459">MSMMKFVVASILLVSAPVLAAPQGEATRLVQAPQLDGLVATDAAWADVTAMTGFTQVQPQEGAPASQRTEVFMGFTDDTLYLGIICYDDEPDQIIVSNSQRDSGLGDEDSVRFVIDSFRSEQSGFVFGTNPAGLEFDGQIVNTGATNFRNKGINTNWDTTWEVATQVGDFGWSAEFAIPFKSLRYAGEDVQTWNANFERTIRRNNETVYWAPIPMQYGLNRLTLAGSVQGIEAPAQRNLKITPYGLGKSSRGGPLAETEDGGDVGFDIKYSVTPSVTLDLTYNTDFAQVEVDDQQVNLDRFSLFFREKRPFFLENAGIFEVGVPRELSLFFSRRIGIGPGGRQIPINAGVRLSGKVAGINNVGFLYMQTDEVGGVAPRTDFTVARVSRELRNRSSIGALVVNRDDDLTDNQTYAVDGQWGVGENTTYTAFFSQTETEGVDEDDHAFHLSGAYNGEIWSYNVSYSQVGVGFNPEVGFLARRDYRRVSTRIGKRIRYGKDSSILQLRPHASYNSYWNFDGSHESSRLHLDQVIEWKNGAMLSMAVDFFHEGVLQAFEIIDGVIVPKDEFDHEEFRVFASTDQSAVLGFGLEARAGGFFGGNRVSAKPSVTYRLGETFNAKLSVDHNDVDLPGGDFKVNLTQLKLSYFFTPKMSLQGFVQHNDRHELLSTNLRFSWLRSANSGLYVVYNETDDNFNFPGRPRREFMIKYSHIFDVM</sequence>
<evidence type="ECO:0000313" key="2">
    <source>
        <dbReference type="EMBL" id="SVA44366.1"/>
    </source>
</evidence>
<dbReference type="CDD" id="cd09618">
    <property type="entry name" value="CBM9_like_2"/>
    <property type="match status" value="1"/>
</dbReference>
<organism evidence="2">
    <name type="scientific">marine metagenome</name>
    <dbReference type="NCBI Taxonomy" id="408172"/>
    <lineage>
        <taxon>unclassified sequences</taxon>
        <taxon>metagenomes</taxon>
        <taxon>ecological metagenomes</taxon>
    </lineage>
</organism>
<feature type="domain" description="DUF5916" evidence="1">
    <location>
        <begin position="239"/>
        <end position="342"/>
    </location>
</feature>
<dbReference type="SUPFAM" id="SSF49344">
    <property type="entry name" value="CBD9-like"/>
    <property type="match status" value="1"/>
</dbReference>
<evidence type="ECO:0000259" key="1">
    <source>
        <dbReference type="Pfam" id="PF19313"/>
    </source>
</evidence>
<dbReference type="Pfam" id="PF19313">
    <property type="entry name" value="DUF5916"/>
    <property type="match status" value="1"/>
</dbReference>
<dbReference type="EMBL" id="UINC01009926">
    <property type="protein sequence ID" value="SVA44366.1"/>
    <property type="molecule type" value="Genomic_DNA"/>
</dbReference>